<evidence type="ECO:0000313" key="2">
    <source>
        <dbReference type="Proteomes" id="UP000298735"/>
    </source>
</evidence>
<dbReference type="Pfam" id="PF07799">
    <property type="entry name" value="DUF1643"/>
    <property type="match status" value="1"/>
</dbReference>
<dbReference type="OrthoDB" id="9807577at2"/>
<proteinExistence type="predicted"/>
<dbReference type="Proteomes" id="UP000298735">
    <property type="component" value="Chromosome Circular"/>
</dbReference>
<dbReference type="InterPro" id="IPR012441">
    <property type="entry name" value="DUF1643"/>
</dbReference>
<sequence length="167" mass="18462">MSAIISACGLYRYRLDRDLSQLMPSDGGSVIAYFGVNGSTADALHDDHTVRKWIGFSNREGARRFIVGNAFGYRATDVKALASAADPIGPDNDRYLAEIIAEADILVPCWGSRAKLPRHLRPRLDDVAAMIWAAGKPVKCFGVTDSHDPLHPLTLGWNTPLIDWWKR</sequence>
<protein>
    <submittedName>
        <fullName evidence="1">DUF1643 domain-containing protein</fullName>
    </submittedName>
</protein>
<organism evidence="1 2">
    <name type="scientific">Agrobacterium salinitolerans</name>
    <dbReference type="NCBI Taxonomy" id="1183413"/>
    <lineage>
        <taxon>Bacteria</taxon>
        <taxon>Pseudomonadati</taxon>
        <taxon>Pseudomonadota</taxon>
        <taxon>Alphaproteobacteria</taxon>
        <taxon>Hyphomicrobiales</taxon>
        <taxon>Rhizobiaceae</taxon>
        <taxon>Rhizobium/Agrobacterium group</taxon>
        <taxon>Agrobacterium</taxon>
    </lineage>
</organism>
<reference evidence="1" key="1">
    <citation type="submission" date="2022-10" db="EMBL/GenBank/DDBJ databases">
        <title>Complete genome sequence of Agrobacterium salinitolerans CFBP5507.</title>
        <authorList>
            <person name="Tchabashvili S."/>
            <person name="Yen H.-C."/>
            <person name="Haryono M."/>
            <person name="Lin Y.-C."/>
            <person name="Lai E.-M."/>
            <person name="Kuo C.-H."/>
        </authorList>
    </citation>
    <scope>NUCLEOTIDE SEQUENCE</scope>
    <source>
        <strain evidence="1">CFBP5507</strain>
    </source>
</reference>
<evidence type="ECO:0000313" key="1">
    <source>
        <dbReference type="EMBL" id="UYZ08571.1"/>
    </source>
</evidence>
<dbReference type="AlphaFoldDB" id="A0A4Z1QW35"/>
<accession>A0A4Z1QW35</accession>
<dbReference type="EMBL" id="CP109968">
    <property type="protein sequence ID" value="UYZ08571.1"/>
    <property type="molecule type" value="Genomic_DNA"/>
</dbReference>
<gene>
    <name evidence="1" type="ORF">CFBP5507_06100</name>
</gene>
<name>A0A4Z1QW35_9HYPH</name>
<dbReference type="RefSeq" id="WP_137410350.1">
    <property type="nucleotide sequence ID" value="NZ_CP109968.1"/>
</dbReference>
<dbReference type="KEGG" id="asal:CFBP5507_06100"/>